<reference evidence="2" key="1">
    <citation type="submission" date="2024-04" db="EMBL/GenBank/DDBJ databases">
        <authorList>
            <consortium name="Molecular Ecology Group"/>
        </authorList>
    </citation>
    <scope>NUCLEOTIDE SEQUENCE</scope>
</reference>
<feature type="compositionally biased region" description="Basic and acidic residues" evidence="1">
    <location>
        <begin position="858"/>
        <end position="876"/>
    </location>
</feature>
<dbReference type="Gene3D" id="3.30.40.10">
    <property type="entry name" value="Zinc/RING finger domain, C3HC4 (zinc finger)"/>
    <property type="match status" value="1"/>
</dbReference>
<evidence type="ECO:0000256" key="1">
    <source>
        <dbReference type="SAM" id="MobiDB-lite"/>
    </source>
</evidence>
<feature type="region of interest" description="Disordered" evidence="1">
    <location>
        <begin position="682"/>
        <end position="707"/>
    </location>
</feature>
<feature type="region of interest" description="Disordered" evidence="1">
    <location>
        <begin position="858"/>
        <end position="885"/>
    </location>
</feature>
<dbReference type="PANTHER" id="PTHR24102:SF28">
    <property type="entry name" value="PHD-TYPE DOMAIN-CONTAINING PROTEIN"/>
    <property type="match status" value="1"/>
</dbReference>
<evidence type="ECO:0000313" key="2">
    <source>
        <dbReference type="EMBL" id="CAL1688899.1"/>
    </source>
</evidence>
<feature type="compositionally biased region" description="Polar residues" evidence="1">
    <location>
        <begin position="239"/>
        <end position="251"/>
    </location>
</feature>
<organism evidence="2 3">
    <name type="scientific">Lasius platythorax</name>
    <dbReference type="NCBI Taxonomy" id="488582"/>
    <lineage>
        <taxon>Eukaryota</taxon>
        <taxon>Metazoa</taxon>
        <taxon>Ecdysozoa</taxon>
        <taxon>Arthropoda</taxon>
        <taxon>Hexapoda</taxon>
        <taxon>Insecta</taxon>
        <taxon>Pterygota</taxon>
        <taxon>Neoptera</taxon>
        <taxon>Endopterygota</taxon>
        <taxon>Hymenoptera</taxon>
        <taxon>Apocrita</taxon>
        <taxon>Aculeata</taxon>
        <taxon>Formicoidea</taxon>
        <taxon>Formicidae</taxon>
        <taxon>Formicinae</taxon>
        <taxon>Lasius</taxon>
        <taxon>Lasius</taxon>
    </lineage>
</organism>
<proteinExistence type="predicted"/>
<feature type="compositionally biased region" description="Polar residues" evidence="1">
    <location>
        <begin position="262"/>
        <end position="289"/>
    </location>
</feature>
<dbReference type="InterPro" id="IPR013083">
    <property type="entry name" value="Znf_RING/FYVE/PHD"/>
</dbReference>
<sequence>MEISKGLTEEIVRVQLKLQDAIFEHQVEMNKLETDPNNPDILGQMKRIQVYIYSLGKCQNQVLQRLRTEIEAFEADNANVLKVSIAALLGLNNNHITNNNETKHETAANGFEPSKEDYEDVVRNGDVHHSPAQDNDCAKLPSPSSVETISGEDDVVAVSMDENSDEKQEEEKQKEYKIKSTEKENFLSCLGLITQARCTELQNRRVERKRRSTANPHFVYTTFSQQPSKRRRLCPYLQSENAPHTRQTTARMNGPSPPPNKTQPAKSTSPPAQTVTKSLIPVQKSTTRPNILRNADSKVFVNKNKIEDNQMRSSVPSAKSVQPIGNKAVHIPGLPSSLTIERIGNEPVVCICCRNPDSLTVCKNCSSNYHVSCHTRSLVPPRICPRCALAMDEEEGIGKDEDAEIKRQAEAENKLPRYKKNEKLAATAHASGAIGKARENSEVYKTAGGLHKIDAAQKKRILSTTFGVNHLPASTFLIPIASSNTSASNVEQSEGSKFIDIEQRQNIASRKHPCIIDQHPRSSFTYIQAEEQMPHSYQLSGTTIQPEKHQSYLIVKKITESDGRSDQPSGGETENQNRSAVFNYQLPTGSSSTLQAGFHSLHSLLYDHNIRKKQNNRAASLHCVTVPKLSNSLNSVSNDYQLDRATLNGRKPWAKLSGGKLCINQSTRSAAETLLPFYGDAENSGNESKSVGPAEEAAATNLDSRSKHGSRAGAFIHSLFPGHNKSYTITGRARELRSLGPNDRDYPLLRQQLCRAEHELESREQPDNKPAAVQLQRRALTRFFEHVKLEEAHIPAPLGTKLAHKDEVGDDEIVRKDAPVQRYDDDDAVAETPLLTSCDDLDEDRLVVRFPWEERDTISENSHDDNAADRSPDRSTSDITLTKPSDDFSDQVEFACINAQPSCAMAFRQSAEHDYPAASILSINTYHARQQQDNEATAALRIAQSNLSDLHNEVSVPDDKADTERQDLPSGRRSRSRSDSSSSSSSGHSDTPEQAMNANDFSDEFEILAIGIVSPQEKREELRHESATTSETDRSDAATG</sequence>
<feature type="region of interest" description="Disordered" evidence="1">
    <location>
        <begin position="950"/>
        <end position="1040"/>
    </location>
</feature>
<feature type="compositionally biased region" description="Basic and acidic residues" evidence="1">
    <location>
        <begin position="957"/>
        <end position="967"/>
    </location>
</feature>
<protein>
    <recommendedName>
        <fullName evidence="4">PHD finger protein 21A</fullName>
    </recommendedName>
</protein>
<dbReference type="PANTHER" id="PTHR24102">
    <property type="entry name" value="PHD FINGER PROTEIN"/>
    <property type="match status" value="1"/>
</dbReference>
<feature type="compositionally biased region" description="Low complexity" evidence="1">
    <location>
        <begin position="979"/>
        <end position="989"/>
    </location>
</feature>
<feature type="region of interest" description="Disordered" evidence="1">
    <location>
        <begin position="125"/>
        <end position="148"/>
    </location>
</feature>
<dbReference type="EMBL" id="OZ034832">
    <property type="protein sequence ID" value="CAL1688899.1"/>
    <property type="molecule type" value="Genomic_DNA"/>
</dbReference>
<evidence type="ECO:0000313" key="3">
    <source>
        <dbReference type="Proteomes" id="UP001497644"/>
    </source>
</evidence>
<gene>
    <name evidence="2" type="ORF">LPLAT_LOCUS13929</name>
</gene>
<accession>A0AAV2P7I4</accession>
<dbReference type="Proteomes" id="UP001497644">
    <property type="component" value="Chromosome 9"/>
</dbReference>
<feature type="region of interest" description="Disordered" evidence="1">
    <location>
        <begin position="239"/>
        <end position="289"/>
    </location>
</feature>
<name>A0AAV2P7I4_9HYME</name>
<keyword evidence="3" id="KW-1185">Reference proteome</keyword>
<dbReference type="SUPFAM" id="SSF57903">
    <property type="entry name" value="FYVE/PHD zinc finger"/>
    <property type="match status" value="1"/>
</dbReference>
<dbReference type="InterPro" id="IPR011011">
    <property type="entry name" value="Znf_FYVE_PHD"/>
</dbReference>
<dbReference type="AlphaFoldDB" id="A0AAV2P7I4"/>
<evidence type="ECO:0008006" key="4">
    <source>
        <dbReference type="Google" id="ProtNLM"/>
    </source>
</evidence>
<feature type="compositionally biased region" description="Basic and acidic residues" evidence="1">
    <location>
        <begin position="1016"/>
        <end position="1040"/>
    </location>
</feature>